<feature type="domain" description="Asparaginase/glutaminase C-terminal" evidence="9">
    <location>
        <begin position="263"/>
        <end position="361"/>
    </location>
</feature>
<accession>A0A8H4U7X6</accession>
<dbReference type="InterPro" id="IPR004550">
    <property type="entry name" value="AsnASE_II"/>
</dbReference>
<dbReference type="Gene3D" id="3.40.50.1170">
    <property type="entry name" value="L-asparaginase, N-terminal domain"/>
    <property type="match status" value="1"/>
</dbReference>
<dbReference type="GO" id="GO:0004067">
    <property type="term" value="F:asparaginase activity"/>
    <property type="evidence" value="ECO:0007669"/>
    <property type="project" value="UniProtKB-UniRule"/>
</dbReference>
<evidence type="ECO:0000256" key="6">
    <source>
        <dbReference type="PIRSR" id="PIRSR001220-2"/>
    </source>
</evidence>
<evidence type="ECO:0000256" key="1">
    <source>
        <dbReference type="ARBA" id="ARBA00010518"/>
    </source>
</evidence>
<comment type="similarity">
    <text evidence="1">Belongs to the asparaginase 1 family.</text>
</comment>
<dbReference type="InterPro" id="IPR006034">
    <property type="entry name" value="Asparaginase/glutaminase-like"/>
</dbReference>
<evidence type="ECO:0000259" key="9">
    <source>
        <dbReference type="Pfam" id="PF17763"/>
    </source>
</evidence>
<dbReference type="Pfam" id="PF17763">
    <property type="entry name" value="Asparaginase_C"/>
    <property type="match status" value="1"/>
</dbReference>
<reference evidence="10" key="2">
    <citation type="submission" date="2020-05" db="EMBL/GenBank/DDBJ databases">
        <authorList>
            <person name="Kim H.-S."/>
            <person name="Proctor R.H."/>
            <person name="Brown D.W."/>
        </authorList>
    </citation>
    <scope>NUCLEOTIDE SEQUENCE</scope>
    <source>
        <strain evidence="10">NRRL 20472</strain>
    </source>
</reference>
<dbReference type="EC" id="3.5.1.1" evidence="2"/>
<evidence type="ECO:0000313" key="10">
    <source>
        <dbReference type="EMBL" id="KAF4971245.1"/>
    </source>
</evidence>
<dbReference type="SUPFAM" id="SSF53774">
    <property type="entry name" value="Glutaminase/Asparaginase"/>
    <property type="match status" value="1"/>
</dbReference>
<dbReference type="AlphaFoldDB" id="A0A8H4U7X6"/>
<feature type="binding site" evidence="6">
    <location>
        <position position="112"/>
    </location>
    <ligand>
        <name>substrate</name>
    </ligand>
</feature>
<name>A0A8H4U7X6_9HYPO</name>
<keyword evidence="7" id="KW-0732">Signal</keyword>
<comment type="catalytic activity">
    <reaction evidence="4">
        <text>L-asparagine + H2O = L-aspartate + NH4(+)</text>
        <dbReference type="Rhea" id="RHEA:21016"/>
        <dbReference type="ChEBI" id="CHEBI:15377"/>
        <dbReference type="ChEBI" id="CHEBI:28938"/>
        <dbReference type="ChEBI" id="CHEBI:29991"/>
        <dbReference type="ChEBI" id="CHEBI:58048"/>
        <dbReference type="EC" id="3.5.1.1"/>
    </reaction>
</comment>
<feature type="active site" description="O-isoaspartyl threonine intermediate" evidence="5">
    <location>
        <position position="53"/>
    </location>
</feature>
<dbReference type="GO" id="GO:0006530">
    <property type="term" value="P:L-asparagine catabolic process"/>
    <property type="evidence" value="ECO:0007669"/>
    <property type="project" value="UniProtKB-ARBA"/>
</dbReference>
<dbReference type="Gene3D" id="3.40.50.40">
    <property type="match status" value="1"/>
</dbReference>
<dbReference type="Proteomes" id="UP000622797">
    <property type="component" value="Unassembled WGS sequence"/>
</dbReference>
<evidence type="ECO:0000256" key="7">
    <source>
        <dbReference type="SAM" id="SignalP"/>
    </source>
</evidence>
<feature type="domain" description="L-asparaginase N-terminal" evidence="8">
    <location>
        <begin position="45"/>
        <end position="232"/>
    </location>
</feature>
<reference evidence="10" key="1">
    <citation type="journal article" date="2020" name="BMC Genomics">
        <title>Correction to: Identification and distribution of gene clusters required for synthesis of sphingolipid metabolism inhibitors in diverse species of the filamentous fungus Fusarium.</title>
        <authorList>
            <person name="Kim H.S."/>
            <person name="Lohmar J.M."/>
            <person name="Busman M."/>
            <person name="Brown D.W."/>
            <person name="Naumann T.A."/>
            <person name="Divon H.H."/>
            <person name="Lysoe E."/>
            <person name="Uhlig S."/>
            <person name="Proctor R.H."/>
        </authorList>
    </citation>
    <scope>NUCLEOTIDE SEQUENCE</scope>
    <source>
        <strain evidence="10">NRRL 20472</strain>
    </source>
</reference>
<evidence type="ECO:0000256" key="3">
    <source>
        <dbReference type="ARBA" id="ARBA00022801"/>
    </source>
</evidence>
<sequence length="367" mass="39696">MATQVNVAVAIVVAFLVAGVSIVQSFAQARQPNSCDIFKPGLPTIWIFAFGGTMTGLRSSASSTPYASGVIPIWNYIKNVPGLCDIANIRARDVFWGGSEDSNATIFQELASRIWEDQKNHCMDGIILTHGTDLMESHAYLIDLIYDGTTPICMVGAMRTDDAPSRDGPESLLSAASVVVDKNANGRGVMVMSSGKLIHARHVRKVHANNLDSFDGGDAGNVGLVVDNKPWFFFPPSRPLRHHAFAVSRPINESLARVLRAEQISGRTIYRLLREGVEGLVVEGYGAGYLSSEQSRILTTVLKDLHNFPVVVSSRVQRGIVQAHNYPKGIGAGDLTTDKSRILLAACLTNGYSWTQINSAFAHGTQA</sequence>
<dbReference type="InterPro" id="IPR027473">
    <property type="entry name" value="L-asparaginase_C"/>
</dbReference>
<evidence type="ECO:0000256" key="4">
    <source>
        <dbReference type="ARBA" id="ARBA00049366"/>
    </source>
</evidence>
<proteinExistence type="inferred from homology"/>
<evidence type="ECO:0000256" key="5">
    <source>
        <dbReference type="PIRSR" id="PIRSR001220-1"/>
    </source>
</evidence>
<dbReference type="EMBL" id="JABEXW010000099">
    <property type="protein sequence ID" value="KAF4971245.1"/>
    <property type="molecule type" value="Genomic_DNA"/>
</dbReference>
<dbReference type="PROSITE" id="PS51732">
    <property type="entry name" value="ASN_GLN_ASE_3"/>
    <property type="match status" value="1"/>
</dbReference>
<organism evidence="10 11">
    <name type="scientific">Fusarium sarcochroum</name>
    <dbReference type="NCBI Taxonomy" id="1208366"/>
    <lineage>
        <taxon>Eukaryota</taxon>
        <taxon>Fungi</taxon>
        <taxon>Dikarya</taxon>
        <taxon>Ascomycota</taxon>
        <taxon>Pezizomycotina</taxon>
        <taxon>Sordariomycetes</taxon>
        <taxon>Hypocreomycetidae</taxon>
        <taxon>Hypocreales</taxon>
        <taxon>Nectriaceae</taxon>
        <taxon>Fusarium</taxon>
        <taxon>Fusarium lateritium species complex</taxon>
    </lineage>
</organism>
<feature type="chain" id="PRO_5034349506" description="asparaginase" evidence="7">
    <location>
        <begin position="26"/>
        <end position="367"/>
    </location>
</feature>
<keyword evidence="11" id="KW-1185">Reference proteome</keyword>
<dbReference type="InterPro" id="IPR027474">
    <property type="entry name" value="L-asparaginase_N"/>
</dbReference>
<dbReference type="PANTHER" id="PTHR11707">
    <property type="entry name" value="L-ASPARAGINASE"/>
    <property type="match status" value="1"/>
</dbReference>
<feature type="signal peptide" evidence="7">
    <location>
        <begin position="1"/>
        <end position="25"/>
    </location>
</feature>
<keyword evidence="3" id="KW-0378">Hydrolase</keyword>
<evidence type="ECO:0000256" key="2">
    <source>
        <dbReference type="ARBA" id="ARBA00012920"/>
    </source>
</evidence>
<dbReference type="InterPro" id="IPR040919">
    <property type="entry name" value="Asparaginase_C"/>
</dbReference>
<feature type="binding site" evidence="6">
    <location>
        <begin position="132"/>
        <end position="133"/>
    </location>
    <ligand>
        <name>substrate</name>
    </ligand>
</feature>
<dbReference type="PANTHER" id="PTHR11707:SF28">
    <property type="entry name" value="60 KDA LYSOPHOSPHOLIPASE"/>
    <property type="match status" value="1"/>
</dbReference>
<dbReference type="CDD" id="cd08964">
    <property type="entry name" value="L-asparaginase_II"/>
    <property type="match status" value="1"/>
</dbReference>
<dbReference type="Pfam" id="PF00710">
    <property type="entry name" value="Asparaginase"/>
    <property type="match status" value="1"/>
</dbReference>
<dbReference type="PRINTS" id="PR00139">
    <property type="entry name" value="ASNGLNASE"/>
</dbReference>
<dbReference type="PIRSF" id="PIRSF001220">
    <property type="entry name" value="L-ASNase_gatD"/>
    <property type="match status" value="1"/>
</dbReference>
<evidence type="ECO:0000313" key="11">
    <source>
        <dbReference type="Proteomes" id="UP000622797"/>
    </source>
</evidence>
<dbReference type="SMART" id="SM00870">
    <property type="entry name" value="Asparaginase"/>
    <property type="match status" value="1"/>
</dbReference>
<evidence type="ECO:0000259" key="8">
    <source>
        <dbReference type="Pfam" id="PF00710"/>
    </source>
</evidence>
<dbReference type="PIRSF" id="PIRSF500176">
    <property type="entry name" value="L_ASNase"/>
    <property type="match status" value="1"/>
</dbReference>
<protein>
    <recommendedName>
        <fullName evidence="2">asparaginase</fullName>
        <ecNumber evidence="2">3.5.1.1</ecNumber>
    </recommendedName>
</protein>
<dbReference type="InterPro" id="IPR036152">
    <property type="entry name" value="Asp/glu_Ase-like_sf"/>
</dbReference>
<dbReference type="InterPro" id="IPR037152">
    <property type="entry name" value="L-asparaginase_N_sf"/>
</dbReference>
<comment type="caution">
    <text evidence="10">The sequence shown here is derived from an EMBL/GenBank/DDBJ whole genome shotgun (WGS) entry which is preliminary data.</text>
</comment>
<gene>
    <name evidence="10" type="ORF">FSARC_1867</name>
</gene>